<evidence type="ECO:0000313" key="6">
    <source>
        <dbReference type="EMBL" id="MBB2893514.1"/>
    </source>
</evidence>
<dbReference type="Proteomes" id="UP000559182">
    <property type="component" value="Unassembled WGS sequence"/>
</dbReference>
<keyword evidence="7" id="KW-1185">Reference proteome</keyword>
<organism evidence="6 7">
    <name type="scientific">Flexivirga oryzae</name>
    <dbReference type="NCBI Taxonomy" id="1794944"/>
    <lineage>
        <taxon>Bacteria</taxon>
        <taxon>Bacillati</taxon>
        <taxon>Actinomycetota</taxon>
        <taxon>Actinomycetes</taxon>
        <taxon>Micrococcales</taxon>
        <taxon>Dermacoccaceae</taxon>
        <taxon>Flexivirga</taxon>
    </lineage>
</organism>
<dbReference type="Pfam" id="PF13305">
    <property type="entry name" value="TetR_C_33"/>
    <property type="match status" value="1"/>
</dbReference>
<dbReference type="GO" id="GO:0003700">
    <property type="term" value="F:DNA-binding transcription factor activity"/>
    <property type="evidence" value="ECO:0007669"/>
    <property type="project" value="TreeGrafter"/>
</dbReference>
<dbReference type="InterPro" id="IPR036271">
    <property type="entry name" value="Tet_transcr_reg_TetR-rel_C_sf"/>
</dbReference>
<sequence>MTAQRTSRRRTVAARGEGARLREEILDAAIALCEELDDPWKLSLRAVARKVGITPTSIYLHFDSIDALLMAVKQKLWREFGASMIASAEESGPTPYEQVIGFGRAYVSFAQQHPGAFRQLFTKTWNLPLIDGHSFVGEAQFDLLVDALADVSSSKEDARLRATQLWCGIHGLVVLRTPMSHFAWPDIDEQLRSMARAWTTPAAG</sequence>
<dbReference type="Gene3D" id="1.10.357.10">
    <property type="entry name" value="Tetracycline Repressor, domain 2"/>
    <property type="match status" value="1"/>
</dbReference>
<dbReference type="PANTHER" id="PTHR30055">
    <property type="entry name" value="HTH-TYPE TRANSCRIPTIONAL REGULATOR RUTR"/>
    <property type="match status" value="1"/>
</dbReference>
<reference evidence="6 7" key="1">
    <citation type="submission" date="2020-08" db="EMBL/GenBank/DDBJ databases">
        <title>Sequencing the genomes of 1000 actinobacteria strains.</title>
        <authorList>
            <person name="Klenk H.-P."/>
        </authorList>
    </citation>
    <scope>NUCLEOTIDE SEQUENCE [LARGE SCALE GENOMIC DNA]</scope>
    <source>
        <strain evidence="6 7">DSM 105369</strain>
    </source>
</reference>
<dbReference type="InterPro" id="IPR025996">
    <property type="entry name" value="MT1864/Rv1816-like_C"/>
</dbReference>
<evidence type="ECO:0000256" key="1">
    <source>
        <dbReference type="ARBA" id="ARBA00023015"/>
    </source>
</evidence>
<comment type="caution">
    <text evidence="6">The sequence shown here is derived from an EMBL/GenBank/DDBJ whole genome shotgun (WGS) entry which is preliminary data.</text>
</comment>
<dbReference type="Pfam" id="PF00440">
    <property type="entry name" value="TetR_N"/>
    <property type="match status" value="1"/>
</dbReference>
<dbReference type="InterPro" id="IPR009057">
    <property type="entry name" value="Homeodomain-like_sf"/>
</dbReference>
<dbReference type="SUPFAM" id="SSF48498">
    <property type="entry name" value="Tetracyclin repressor-like, C-terminal domain"/>
    <property type="match status" value="1"/>
</dbReference>
<dbReference type="PROSITE" id="PS50977">
    <property type="entry name" value="HTH_TETR_2"/>
    <property type="match status" value="1"/>
</dbReference>
<feature type="domain" description="HTH tetR-type" evidence="5">
    <location>
        <begin position="19"/>
        <end position="80"/>
    </location>
</feature>
<dbReference type="PANTHER" id="PTHR30055:SF234">
    <property type="entry name" value="HTH-TYPE TRANSCRIPTIONAL REGULATOR BETI"/>
    <property type="match status" value="1"/>
</dbReference>
<keyword evidence="2 4" id="KW-0238">DNA-binding</keyword>
<keyword evidence="1" id="KW-0805">Transcription regulation</keyword>
<dbReference type="GO" id="GO:0000976">
    <property type="term" value="F:transcription cis-regulatory region binding"/>
    <property type="evidence" value="ECO:0007669"/>
    <property type="project" value="TreeGrafter"/>
</dbReference>
<accession>A0A839NC20</accession>
<protein>
    <submittedName>
        <fullName evidence="6">AcrR family transcriptional regulator</fullName>
    </submittedName>
</protein>
<evidence type="ECO:0000313" key="7">
    <source>
        <dbReference type="Proteomes" id="UP000559182"/>
    </source>
</evidence>
<dbReference type="SUPFAM" id="SSF46689">
    <property type="entry name" value="Homeodomain-like"/>
    <property type="match status" value="1"/>
</dbReference>
<evidence type="ECO:0000256" key="2">
    <source>
        <dbReference type="ARBA" id="ARBA00023125"/>
    </source>
</evidence>
<proteinExistence type="predicted"/>
<dbReference type="RefSeq" id="WP_183321956.1">
    <property type="nucleotide sequence ID" value="NZ_JACHVQ010000003.1"/>
</dbReference>
<feature type="DNA-binding region" description="H-T-H motif" evidence="4">
    <location>
        <begin position="43"/>
        <end position="62"/>
    </location>
</feature>
<evidence type="ECO:0000259" key="5">
    <source>
        <dbReference type="PROSITE" id="PS50977"/>
    </source>
</evidence>
<name>A0A839NC20_9MICO</name>
<evidence type="ECO:0000256" key="3">
    <source>
        <dbReference type="ARBA" id="ARBA00023163"/>
    </source>
</evidence>
<dbReference type="InterPro" id="IPR001647">
    <property type="entry name" value="HTH_TetR"/>
</dbReference>
<dbReference type="InterPro" id="IPR050109">
    <property type="entry name" value="HTH-type_TetR-like_transc_reg"/>
</dbReference>
<gene>
    <name evidence="6" type="ORF">FHU39_003545</name>
</gene>
<dbReference type="EMBL" id="JACHVQ010000003">
    <property type="protein sequence ID" value="MBB2893514.1"/>
    <property type="molecule type" value="Genomic_DNA"/>
</dbReference>
<evidence type="ECO:0000256" key="4">
    <source>
        <dbReference type="PROSITE-ProRule" id="PRU00335"/>
    </source>
</evidence>
<dbReference type="AlphaFoldDB" id="A0A839NC20"/>
<keyword evidence="3" id="KW-0804">Transcription</keyword>